<feature type="region of interest" description="Disordered" evidence="9">
    <location>
        <begin position="226"/>
        <end position="246"/>
    </location>
</feature>
<evidence type="ECO:0000256" key="6">
    <source>
        <dbReference type="ARBA" id="ARBA00023065"/>
    </source>
</evidence>
<sequence>MKMKMSVLLGIAQMTFGLILSFYNHKYFKSDLDIKFMFIPQMLFLSCIFIYLCLEIIVKWLFFSWEGGSVLGYTYPGASCAPSLLIGLINMFMMKSRPSGFVDEQGKTLPQCYLNFWYPGQSFFEPLFVLVAIACVPVMLFAKPYILWKEEKERLASGHRQLVSGIAPRRYVETVLFAVALISVPVMLFVKPGLEILRHKKAAKYQLIRQQQSVRADMNGDEAEVVHTDEQTQNHQPKSHGDGHGHGDGPFNMGDIMVYQAIHTIEFVLGCVSHTASYLRLWALSLAHAQLSEVLWKMVFAHAFRVEGYMGAIVTYVLFFIFGFLSVFILVLMEGLSAFLHALRLHWVEFQSKFYRGEGYPFTPFSFEKILEEERALEEQL</sequence>
<dbReference type="PANTHER" id="PTHR11629:SF63">
    <property type="entry name" value="V-TYPE PROTON ATPASE SUBUNIT A"/>
    <property type="match status" value="1"/>
</dbReference>
<feature type="transmembrane region" description="Helical" evidence="8">
    <location>
        <begin position="6"/>
        <end position="23"/>
    </location>
</feature>
<gene>
    <name evidence="10" type="ORF">WR25_09461</name>
</gene>
<keyword evidence="11" id="KW-1185">Reference proteome</keyword>
<feature type="transmembrane region" description="Helical" evidence="8">
    <location>
        <begin position="43"/>
        <end position="63"/>
    </location>
</feature>
<protein>
    <recommendedName>
        <fullName evidence="8">V-type proton ATPase subunit a</fullName>
    </recommendedName>
</protein>
<dbReference type="GO" id="GO:0033179">
    <property type="term" value="C:proton-transporting V-type ATPase, V0 domain"/>
    <property type="evidence" value="ECO:0007669"/>
    <property type="project" value="InterPro"/>
</dbReference>
<keyword evidence="3 8" id="KW-0813">Transport</keyword>
<evidence type="ECO:0000256" key="1">
    <source>
        <dbReference type="ARBA" id="ARBA00004141"/>
    </source>
</evidence>
<evidence type="ECO:0000256" key="8">
    <source>
        <dbReference type="RuleBase" id="RU361189"/>
    </source>
</evidence>
<dbReference type="Pfam" id="PF01496">
    <property type="entry name" value="V_ATPase_I"/>
    <property type="match status" value="2"/>
</dbReference>
<reference evidence="10 11" key="1">
    <citation type="journal article" date="2017" name="Curr. Biol.">
        <title>Genome architecture and evolution of a unichromosomal asexual nematode.</title>
        <authorList>
            <person name="Fradin H."/>
            <person name="Zegar C."/>
            <person name="Gutwein M."/>
            <person name="Lucas J."/>
            <person name="Kovtun M."/>
            <person name="Corcoran D."/>
            <person name="Baugh L.R."/>
            <person name="Kiontke K."/>
            <person name="Gunsalus K."/>
            <person name="Fitch D.H."/>
            <person name="Piano F."/>
        </authorList>
    </citation>
    <scope>NUCLEOTIDE SEQUENCE [LARGE SCALE GENOMIC DNA]</scope>
    <source>
        <strain evidence="10">PF1309</strain>
    </source>
</reference>
<organism evidence="10 11">
    <name type="scientific">Diploscapter pachys</name>
    <dbReference type="NCBI Taxonomy" id="2018661"/>
    <lineage>
        <taxon>Eukaryota</taxon>
        <taxon>Metazoa</taxon>
        <taxon>Ecdysozoa</taxon>
        <taxon>Nematoda</taxon>
        <taxon>Chromadorea</taxon>
        <taxon>Rhabditida</taxon>
        <taxon>Rhabditina</taxon>
        <taxon>Rhabditomorpha</taxon>
        <taxon>Rhabditoidea</taxon>
        <taxon>Rhabditidae</taxon>
        <taxon>Diploscapter</taxon>
    </lineage>
</organism>
<dbReference type="AlphaFoldDB" id="A0A2A2LGY1"/>
<evidence type="ECO:0000256" key="9">
    <source>
        <dbReference type="SAM" id="MobiDB-lite"/>
    </source>
</evidence>
<dbReference type="STRING" id="2018661.A0A2A2LGY1"/>
<evidence type="ECO:0000313" key="11">
    <source>
        <dbReference type="Proteomes" id="UP000218231"/>
    </source>
</evidence>
<keyword evidence="8" id="KW-0375">Hydrogen ion transport</keyword>
<dbReference type="GO" id="GO:0016471">
    <property type="term" value="C:vacuolar proton-transporting V-type ATPase complex"/>
    <property type="evidence" value="ECO:0007669"/>
    <property type="project" value="TreeGrafter"/>
</dbReference>
<dbReference type="EMBL" id="LIAE01006768">
    <property type="protein sequence ID" value="PAV85473.1"/>
    <property type="molecule type" value="Genomic_DNA"/>
</dbReference>
<keyword evidence="5 8" id="KW-1133">Transmembrane helix</keyword>
<dbReference type="GO" id="GO:0007035">
    <property type="term" value="P:vacuolar acidification"/>
    <property type="evidence" value="ECO:0007669"/>
    <property type="project" value="TreeGrafter"/>
</dbReference>
<evidence type="ECO:0000256" key="2">
    <source>
        <dbReference type="ARBA" id="ARBA00009904"/>
    </source>
</evidence>
<feature type="transmembrane region" description="Helical" evidence="8">
    <location>
        <begin position="75"/>
        <end position="93"/>
    </location>
</feature>
<dbReference type="GO" id="GO:0051117">
    <property type="term" value="F:ATPase binding"/>
    <property type="evidence" value="ECO:0007669"/>
    <property type="project" value="TreeGrafter"/>
</dbReference>
<evidence type="ECO:0000256" key="4">
    <source>
        <dbReference type="ARBA" id="ARBA00022692"/>
    </source>
</evidence>
<evidence type="ECO:0000313" key="10">
    <source>
        <dbReference type="EMBL" id="PAV85473.1"/>
    </source>
</evidence>
<dbReference type="GO" id="GO:0005886">
    <property type="term" value="C:plasma membrane"/>
    <property type="evidence" value="ECO:0007669"/>
    <property type="project" value="TreeGrafter"/>
</dbReference>
<feature type="transmembrane region" description="Helical" evidence="8">
    <location>
        <begin position="309"/>
        <end position="333"/>
    </location>
</feature>
<evidence type="ECO:0000256" key="7">
    <source>
        <dbReference type="ARBA" id="ARBA00023136"/>
    </source>
</evidence>
<evidence type="ECO:0000256" key="3">
    <source>
        <dbReference type="ARBA" id="ARBA00022448"/>
    </source>
</evidence>
<dbReference type="GO" id="GO:0046961">
    <property type="term" value="F:proton-transporting ATPase activity, rotational mechanism"/>
    <property type="evidence" value="ECO:0007669"/>
    <property type="project" value="InterPro"/>
</dbReference>
<accession>A0A2A2LGY1</accession>
<dbReference type="PANTHER" id="PTHR11629">
    <property type="entry name" value="VACUOLAR PROTON ATPASES"/>
    <property type="match status" value="1"/>
</dbReference>
<feature type="transmembrane region" description="Helical" evidence="8">
    <location>
        <begin position="171"/>
        <end position="190"/>
    </location>
</feature>
<comment type="function">
    <text evidence="8">Essential component of the vacuolar proton pump (V-ATPase), a multimeric enzyme that catalyzes the translocation of protons across the membranes. Required for assembly and activity of the V-ATPase.</text>
</comment>
<comment type="similarity">
    <text evidence="2 8">Belongs to the V-ATPase 116 kDa subunit family.</text>
</comment>
<proteinExistence type="inferred from homology"/>
<dbReference type="OrthoDB" id="10264220at2759"/>
<comment type="caution">
    <text evidence="10">The sequence shown here is derived from an EMBL/GenBank/DDBJ whole genome shotgun (WGS) entry which is preliminary data.</text>
</comment>
<comment type="subcellular location">
    <subcellularLocation>
        <location evidence="1">Membrane</location>
        <topology evidence="1">Multi-pass membrane protein</topology>
    </subcellularLocation>
</comment>
<evidence type="ECO:0000256" key="5">
    <source>
        <dbReference type="ARBA" id="ARBA00022989"/>
    </source>
</evidence>
<feature type="transmembrane region" description="Helical" evidence="8">
    <location>
        <begin position="127"/>
        <end position="148"/>
    </location>
</feature>
<keyword evidence="7 8" id="KW-0472">Membrane</keyword>
<dbReference type="InterPro" id="IPR002490">
    <property type="entry name" value="V-ATPase_116kDa_su"/>
</dbReference>
<keyword evidence="6 8" id="KW-0406">Ion transport</keyword>
<keyword evidence="4 8" id="KW-0812">Transmembrane</keyword>
<name>A0A2A2LGY1_9BILA</name>
<dbReference type="Proteomes" id="UP000218231">
    <property type="component" value="Unassembled WGS sequence"/>
</dbReference>